<dbReference type="RefSeq" id="WP_102895500.1">
    <property type="nucleotide sequence ID" value="NZ_JAMOHU010000024.1"/>
</dbReference>
<accession>A0A2N8STJ6</accession>
<dbReference type="Proteomes" id="UP000236023">
    <property type="component" value="Unassembled WGS sequence"/>
</dbReference>
<dbReference type="InterPro" id="IPR011006">
    <property type="entry name" value="CheY-like_superfamily"/>
</dbReference>
<feature type="domain" description="Pilus assembly protein TadZ N-terminal" evidence="1">
    <location>
        <begin position="1"/>
        <end position="127"/>
    </location>
</feature>
<dbReference type="Gene3D" id="3.40.50.2300">
    <property type="match status" value="1"/>
</dbReference>
<dbReference type="InterPro" id="IPR027417">
    <property type="entry name" value="P-loop_NTPase"/>
</dbReference>
<name>A0A2N8STJ6_STUST</name>
<dbReference type="InterPro" id="IPR031580">
    <property type="entry name" value="TadZ_N"/>
</dbReference>
<comment type="caution">
    <text evidence="2">The sequence shown here is derived from an EMBL/GenBank/DDBJ whole genome shotgun (WGS) entry which is preliminary data.</text>
</comment>
<sequence length="386" mass="41647">MEYTFLAAAQNVDDGVWLQETLAPLGQVLKSSDHMEELLGLIEVTGASLVFVGIDREHMVSQCALVEGLLEARPMLAVVGIGDGFDNQLVISAMRAGARDFISYGLRSSEVLGLVRRLIQRLPQLPAHREQGGLTLLYGVQPDAGAALVASQLALGLQTRGQDVLLVDLGMPGGESLDLLGVESTFSFGDALRNLRRLDSDLIDSAFCRHPGGLRVLPLGSGDEPLAASTSAELYLLLGALRQSFAHVVLNLCGQPDSDALRTCINNAQRLYWYVDQGVSTCRRNLDQLQAWQGKGIKLEGAALLVDRYIPGVAPDAMTLAHTFELPLAASLPGSASLRLRVLNQGRPLSRLAPRDALTRAIERLVEQGAGTPVRRWLPYLLGRFA</sequence>
<dbReference type="Pfam" id="PF16968">
    <property type="entry name" value="TadZ_N"/>
    <property type="match status" value="1"/>
</dbReference>
<reference evidence="2 3" key="1">
    <citation type="submission" date="2018-01" db="EMBL/GenBank/DDBJ databases">
        <title>Denitrification phenotypes of diverse strains of Pseudomonas stutzeri.</title>
        <authorList>
            <person name="Milligan D.A."/>
            <person name="Bergaust L."/>
            <person name="Bakken L.R."/>
            <person name="Frostegard A."/>
        </authorList>
    </citation>
    <scope>NUCLEOTIDE SEQUENCE [LARGE SCALE GENOMIC DNA]</scope>
    <source>
        <strain evidence="2 3">24a75</strain>
    </source>
</reference>
<protein>
    <submittedName>
        <fullName evidence="2">Pilus assembly protein</fullName>
    </submittedName>
</protein>
<proteinExistence type="predicted"/>
<dbReference type="AlphaFoldDB" id="A0A2N8STJ6"/>
<dbReference type="EMBL" id="POUT01000014">
    <property type="protein sequence ID" value="PNG05818.1"/>
    <property type="molecule type" value="Genomic_DNA"/>
</dbReference>
<evidence type="ECO:0000313" key="3">
    <source>
        <dbReference type="Proteomes" id="UP000236023"/>
    </source>
</evidence>
<dbReference type="SUPFAM" id="SSF52540">
    <property type="entry name" value="P-loop containing nucleoside triphosphate hydrolases"/>
    <property type="match status" value="1"/>
</dbReference>
<evidence type="ECO:0000259" key="1">
    <source>
        <dbReference type="Pfam" id="PF16968"/>
    </source>
</evidence>
<organism evidence="2 3">
    <name type="scientific">Stutzerimonas stutzeri</name>
    <name type="common">Pseudomonas stutzeri</name>
    <dbReference type="NCBI Taxonomy" id="316"/>
    <lineage>
        <taxon>Bacteria</taxon>
        <taxon>Pseudomonadati</taxon>
        <taxon>Pseudomonadota</taxon>
        <taxon>Gammaproteobacteria</taxon>
        <taxon>Pseudomonadales</taxon>
        <taxon>Pseudomonadaceae</taxon>
        <taxon>Stutzerimonas</taxon>
    </lineage>
</organism>
<gene>
    <name evidence="2" type="ORF">CXK94_19150</name>
</gene>
<dbReference type="SUPFAM" id="SSF52172">
    <property type="entry name" value="CheY-like"/>
    <property type="match status" value="1"/>
</dbReference>
<evidence type="ECO:0000313" key="2">
    <source>
        <dbReference type="EMBL" id="PNG05818.1"/>
    </source>
</evidence>
<dbReference type="Gene3D" id="3.40.50.300">
    <property type="entry name" value="P-loop containing nucleotide triphosphate hydrolases"/>
    <property type="match status" value="1"/>
</dbReference>